<name>A0A5B8CUG5_9PROT</name>
<keyword evidence="2" id="KW-0472">Membrane</keyword>
<dbReference type="PANTHER" id="PTHR42794">
    <property type="entry name" value="HEMIN IMPORT ATP-BINDING PROTEIN HMUV"/>
    <property type="match status" value="1"/>
</dbReference>
<dbReference type="InterPro" id="IPR003593">
    <property type="entry name" value="AAA+_ATPase"/>
</dbReference>
<evidence type="ECO:0000256" key="3">
    <source>
        <dbReference type="ARBA" id="ARBA00022741"/>
    </source>
</evidence>
<evidence type="ECO:0000256" key="6">
    <source>
        <dbReference type="ARBA" id="ARBA00037066"/>
    </source>
</evidence>
<dbReference type="Gene3D" id="3.40.50.300">
    <property type="entry name" value="P-loop containing nucleotide triphosphate hydrolases"/>
    <property type="match status" value="1"/>
</dbReference>
<dbReference type="AlphaFoldDB" id="A0A5B8CUG5"/>
<dbReference type="PANTHER" id="PTHR42794:SF1">
    <property type="entry name" value="HEMIN IMPORT ATP-BINDING PROTEIN HMUV"/>
    <property type="match status" value="1"/>
</dbReference>
<dbReference type="RefSeq" id="WP_140004218.1">
    <property type="nucleotide sequence ID" value="NZ_CP040946.1"/>
</dbReference>
<dbReference type="InterPro" id="IPR003439">
    <property type="entry name" value="ABC_transporter-like_ATP-bd"/>
</dbReference>
<dbReference type="KEGG" id="mmec:FIU01_10405"/>
<evidence type="ECO:0000259" key="7">
    <source>
        <dbReference type="PROSITE" id="PS50893"/>
    </source>
</evidence>
<dbReference type="PROSITE" id="PS00211">
    <property type="entry name" value="ABC_TRANSPORTER_1"/>
    <property type="match status" value="1"/>
</dbReference>
<evidence type="ECO:0000256" key="5">
    <source>
        <dbReference type="ARBA" id="ARBA00022967"/>
    </source>
</evidence>
<evidence type="ECO:0000256" key="1">
    <source>
        <dbReference type="ARBA" id="ARBA00022448"/>
    </source>
</evidence>
<dbReference type="Proteomes" id="UP000311008">
    <property type="component" value="Chromosome"/>
</dbReference>
<dbReference type="InterPro" id="IPR027417">
    <property type="entry name" value="P-loop_NTPase"/>
</dbReference>
<keyword evidence="3" id="KW-0547">Nucleotide-binding</keyword>
<sequence>MSSLHSTDNMLLTLKQVRLALGGRQFGPFNLMIQPGEQVAILGPSGAGKSTLLKLLARELTPASGVAQFEQRPLQSWSLAALSYHRAILPQSHEVVFDLPVEMVIGLGRVARTLDPSLPTIVQQAATQACAAHLLGRRFDTLSGGEKARVQMARVFAQLWDVEQGLLLVDEPLAALDPGLQCSLMAAICAFAAQRGHALLAILHDINQALQGFERLILMKQGAMVVDYPRSQVTLPMLEALYDVQLDAALTDSGTLLVAPSMKQALSPTRFHVWPCTENHEDHFY</sequence>
<evidence type="ECO:0000313" key="9">
    <source>
        <dbReference type="Proteomes" id="UP000311008"/>
    </source>
</evidence>
<organism evidence="8 9">
    <name type="scientific">Methylophilus medardicus</name>
    <dbReference type="NCBI Taxonomy" id="2588534"/>
    <lineage>
        <taxon>Bacteria</taxon>
        <taxon>Pseudomonadati</taxon>
        <taxon>Pseudomonadota</taxon>
        <taxon>Betaproteobacteria</taxon>
        <taxon>Nitrosomonadales</taxon>
        <taxon>Methylophilaceae</taxon>
        <taxon>Methylophilus</taxon>
    </lineage>
</organism>
<evidence type="ECO:0000256" key="2">
    <source>
        <dbReference type="ARBA" id="ARBA00022475"/>
    </source>
</evidence>
<dbReference type="InterPro" id="IPR017871">
    <property type="entry name" value="ABC_transporter-like_CS"/>
</dbReference>
<dbReference type="GO" id="GO:0005524">
    <property type="term" value="F:ATP binding"/>
    <property type="evidence" value="ECO:0007669"/>
    <property type="project" value="UniProtKB-KW"/>
</dbReference>
<protein>
    <submittedName>
        <fullName evidence="8">ATP-binding cassette domain-containing protein</fullName>
    </submittedName>
</protein>
<keyword evidence="4 8" id="KW-0067">ATP-binding</keyword>
<dbReference type="PROSITE" id="PS50893">
    <property type="entry name" value="ABC_TRANSPORTER_2"/>
    <property type="match status" value="1"/>
</dbReference>
<proteinExistence type="predicted"/>
<keyword evidence="9" id="KW-1185">Reference proteome</keyword>
<keyword evidence="5" id="KW-1278">Translocase</keyword>
<feature type="domain" description="ABC transporter" evidence="7">
    <location>
        <begin position="4"/>
        <end position="246"/>
    </location>
</feature>
<dbReference type="OrthoDB" id="9802264at2"/>
<accession>A0A5B8CUG5</accession>
<dbReference type="SUPFAM" id="SSF52540">
    <property type="entry name" value="P-loop containing nucleoside triphosphate hydrolases"/>
    <property type="match status" value="1"/>
</dbReference>
<dbReference type="GO" id="GO:0016887">
    <property type="term" value="F:ATP hydrolysis activity"/>
    <property type="evidence" value="ECO:0007669"/>
    <property type="project" value="InterPro"/>
</dbReference>
<evidence type="ECO:0000313" key="8">
    <source>
        <dbReference type="EMBL" id="QDC44889.1"/>
    </source>
</evidence>
<keyword evidence="2" id="KW-1003">Cell membrane</keyword>
<keyword evidence="1" id="KW-0813">Transport</keyword>
<evidence type="ECO:0000256" key="4">
    <source>
        <dbReference type="ARBA" id="ARBA00022840"/>
    </source>
</evidence>
<dbReference type="SMART" id="SM00382">
    <property type="entry name" value="AAA"/>
    <property type="match status" value="1"/>
</dbReference>
<reference evidence="9" key="1">
    <citation type="journal article" date="2019" name="ISME J.">
        <title>Evolution in action: habitat transition from sediment to the pelagial leads to genome streamlining in Methylophilaceae.</title>
        <authorList>
            <person name="Salcher M."/>
            <person name="Schaefle D."/>
            <person name="Kaspar M."/>
            <person name="Neuenschwander S.M."/>
            <person name="Ghai R."/>
        </authorList>
    </citation>
    <scope>NUCLEOTIDE SEQUENCE [LARGE SCALE GENOMIC DNA]</scope>
    <source>
        <strain evidence="9">MMS-M-51</strain>
    </source>
</reference>
<gene>
    <name evidence="8" type="ORF">FIU01_10405</name>
</gene>
<dbReference type="EMBL" id="CP040946">
    <property type="protein sequence ID" value="QDC44889.1"/>
    <property type="molecule type" value="Genomic_DNA"/>
</dbReference>
<dbReference type="Pfam" id="PF00005">
    <property type="entry name" value="ABC_tran"/>
    <property type="match status" value="1"/>
</dbReference>
<comment type="function">
    <text evidence="6">Part of the ABC transporter complex HmuTUV involved in hemin import. Responsible for energy coupling to the transport system.</text>
</comment>